<dbReference type="Gene3D" id="3.30.70.1320">
    <property type="entry name" value="Multidrug efflux transporter AcrB pore domain like"/>
    <property type="match status" value="1"/>
</dbReference>
<evidence type="ECO:0000256" key="8">
    <source>
        <dbReference type="ARBA" id="ARBA00023136"/>
    </source>
</evidence>
<comment type="similarity">
    <text evidence="2">Belongs to the resistance-nodulation-cell division (RND) (TC 2.A.6) family.</text>
</comment>
<sequence length="1068" mass="118047">MFSRFIHRPVFAIVISIIIVFIGSLAIKQLPISQFPQIAPTTVNIFIAYPGASADVLVKSTLVTLENSINGVQGMRYMATDATSAGEATLRIIFEPGTDPNQAVVRVKTRVDQVMPLLPELVQREGVVITPIQPSMLMYVNLYSKEKSMDEKFLYNYANVKMIPEINRLKGVARSQILGSRRYAMRVWLNPDRMRAYNISVDEVMKAMQEQSIVGRPGRLGRSSGIEAQSLEYVLTYKGRYNEPSQYENIIIRANSEGESIRLKDIGKVELGSEFFDIYSNLDGHPSAAIVLKQNYGSNASDVIDEVKEKLEEMKADFPPGMDYKISYDVSKFLDSSIEQVIDTLRDAFILVALVVFIFLGDWRSTLIPIIAVPVSLIGAFFVIQFFGISINMVTLFALVLAIGIVVDDAIVVVEAVHAKFAEHPHISPYKAVQQVLGEISGAIIAITGVMVSVFLPISFMSGPVGTFYRQFSITMASSIVISALIALTLTPVLCAMLLKNNHGKEKKRNILSRSLDKFNSVFDKLTGKYVILLKKIVSRRWLTFGILIAFCIGIFVQSQYLPSGFIPSEDQGTIYAIIQTPPGATLERTNKVSLELQKIAEHVDGVESVSSLAGYEIMTEGRGSNAGTCLINLKPWSEREHDVTEIMEELEEKSKGLGAIIEFFEPPAIPGFGSSGGFSMRLLDENTETDYQDFDKINQEFIEHLKERKELTGVFTFFAANYPQYELEINNDLAMQKGVSVGDAMENLNIMIGSTYEQGFIKFGRFFKVYVQSDPKFRRLPSDVLNMFVKNDEGEMVPYSAFMTLKKTQGPNEVTRFNMYNSAAIRGLPAPGYTTADAIEAIREVAATTLPKGYDIGWEGLSYDEANRGNESIYIFLIVLVFVYFVLAAQYESFIIPLAVVFSLPVGVFGSFMVLKMMGLQNDIYAQIGLIMLVGLLGKNAVLIVEFAVLKRSQGATILDAAIEGAKVRFRPILMTSFAFIAGLIPLLFASGAGAIGNHTIGGSALGGMLFGTIFGVVIVPGLYFIFGSLADGRKLIKDEEDGSLTEGFVHEIDSFSNSEEDDQEDK</sequence>
<keyword evidence="4" id="KW-1003">Cell membrane</keyword>
<keyword evidence="7 9" id="KW-1133">Transmembrane helix</keyword>
<keyword evidence="5" id="KW-0997">Cell inner membrane</keyword>
<evidence type="ECO:0000256" key="6">
    <source>
        <dbReference type="ARBA" id="ARBA00022692"/>
    </source>
</evidence>
<evidence type="ECO:0000313" key="11">
    <source>
        <dbReference type="Proteomes" id="UP000289821"/>
    </source>
</evidence>
<feature type="transmembrane region" description="Helical" evidence="9">
    <location>
        <begin position="9"/>
        <end position="27"/>
    </location>
</feature>
<dbReference type="Gene3D" id="3.30.70.1440">
    <property type="entry name" value="Multidrug efflux transporter AcrB pore domain"/>
    <property type="match status" value="1"/>
</dbReference>
<feature type="transmembrane region" description="Helical" evidence="9">
    <location>
        <begin position="437"/>
        <end position="460"/>
    </location>
</feature>
<evidence type="ECO:0000256" key="1">
    <source>
        <dbReference type="ARBA" id="ARBA00004429"/>
    </source>
</evidence>
<dbReference type="PRINTS" id="PR00702">
    <property type="entry name" value="ACRIFLAVINRP"/>
</dbReference>
<keyword evidence="6 9" id="KW-0812">Transmembrane</keyword>
<feature type="transmembrane region" description="Helical" evidence="9">
    <location>
        <begin position="472"/>
        <end position="499"/>
    </location>
</feature>
<keyword evidence="3" id="KW-0813">Transport</keyword>
<dbReference type="GO" id="GO:0042910">
    <property type="term" value="F:xenobiotic transmembrane transporter activity"/>
    <property type="evidence" value="ECO:0007669"/>
    <property type="project" value="TreeGrafter"/>
</dbReference>
<feature type="transmembrane region" description="Helical" evidence="9">
    <location>
        <begin position="367"/>
        <end position="387"/>
    </location>
</feature>
<dbReference type="AlphaFoldDB" id="A0A4Q0NY88"/>
<dbReference type="GO" id="GO:0015562">
    <property type="term" value="F:efflux transmembrane transporter activity"/>
    <property type="evidence" value="ECO:0007669"/>
    <property type="project" value="InterPro"/>
</dbReference>
<dbReference type="PANTHER" id="PTHR32063">
    <property type="match status" value="1"/>
</dbReference>
<feature type="transmembrane region" description="Helical" evidence="9">
    <location>
        <begin position="874"/>
        <end position="892"/>
    </location>
</feature>
<dbReference type="RefSeq" id="WP_128760572.1">
    <property type="nucleotide sequence ID" value="NZ_QOVI01000002.1"/>
</dbReference>
<dbReference type="SUPFAM" id="SSF82866">
    <property type="entry name" value="Multidrug efflux transporter AcrB transmembrane domain"/>
    <property type="match status" value="2"/>
</dbReference>
<feature type="transmembrane region" description="Helical" evidence="9">
    <location>
        <begin position="344"/>
        <end position="360"/>
    </location>
</feature>
<evidence type="ECO:0000256" key="9">
    <source>
        <dbReference type="SAM" id="Phobius"/>
    </source>
</evidence>
<dbReference type="Proteomes" id="UP000289821">
    <property type="component" value="Unassembled WGS sequence"/>
</dbReference>
<evidence type="ECO:0000256" key="7">
    <source>
        <dbReference type="ARBA" id="ARBA00022989"/>
    </source>
</evidence>
<name>A0A4Q0NY88_9FLAO</name>
<dbReference type="OrthoDB" id="9758940at2"/>
<protein>
    <submittedName>
        <fullName evidence="10">HAE1 family hydrophobic/amphiphilic exporter-1</fullName>
    </submittedName>
</protein>
<dbReference type="GO" id="GO:0005886">
    <property type="term" value="C:plasma membrane"/>
    <property type="evidence" value="ECO:0007669"/>
    <property type="project" value="UniProtKB-SubCell"/>
</dbReference>
<evidence type="ECO:0000313" key="10">
    <source>
        <dbReference type="EMBL" id="RXG16918.1"/>
    </source>
</evidence>
<dbReference type="Pfam" id="PF00873">
    <property type="entry name" value="ACR_tran"/>
    <property type="match status" value="1"/>
</dbReference>
<dbReference type="InterPro" id="IPR027463">
    <property type="entry name" value="AcrB_DN_DC_subdom"/>
</dbReference>
<gene>
    <name evidence="10" type="ORF">DSM04_102500</name>
</gene>
<proteinExistence type="inferred from homology"/>
<feature type="transmembrane region" description="Helical" evidence="9">
    <location>
        <begin position="899"/>
        <end position="919"/>
    </location>
</feature>
<organism evidence="10 11">
    <name type="scientific">Leeuwenhoekiella aestuarii</name>
    <dbReference type="NCBI Taxonomy" id="2249426"/>
    <lineage>
        <taxon>Bacteria</taxon>
        <taxon>Pseudomonadati</taxon>
        <taxon>Bacteroidota</taxon>
        <taxon>Flavobacteriia</taxon>
        <taxon>Flavobacteriales</taxon>
        <taxon>Flavobacteriaceae</taxon>
        <taxon>Leeuwenhoekiella</taxon>
    </lineage>
</organism>
<reference evidence="10 11" key="1">
    <citation type="submission" date="2018-07" db="EMBL/GenBank/DDBJ databases">
        <title>Leeuwenhoekiella genomics.</title>
        <authorList>
            <person name="Tahon G."/>
            <person name="Willems A."/>
        </authorList>
    </citation>
    <scope>NUCLEOTIDE SEQUENCE [LARGE SCALE GENOMIC DNA]</scope>
    <source>
        <strain evidence="10 11">R-50232</strain>
    </source>
</reference>
<dbReference type="Gene3D" id="3.30.2090.10">
    <property type="entry name" value="Multidrug efflux transporter AcrB TolC docking domain, DN and DC subdomains"/>
    <property type="match status" value="2"/>
</dbReference>
<evidence type="ECO:0000256" key="4">
    <source>
        <dbReference type="ARBA" id="ARBA00022475"/>
    </source>
</evidence>
<comment type="caution">
    <text evidence="10">The sequence shown here is derived from an EMBL/GenBank/DDBJ whole genome shotgun (WGS) entry which is preliminary data.</text>
</comment>
<dbReference type="FunFam" id="1.20.1640.10:FF:000001">
    <property type="entry name" value="Efflux pump membrane transporter"/>
    <property type="match status" value="1"/>
</dbReference>
<dbReference type="Gene3D" id="3.30.70.1430">
    <property type="entry name" value="Multidrug efflux transporter AcrB pore domain"/>
    <property type="match status" value="2"/>
</dbReference>
<evidence type="ECO:0000256" key="3">
    <source>
        <dbReference type="ARBA" id="ARBA00022448"/>
    </source>
</evidence>
<feature type="transmembrane region" description="Helical" evidence="9">
    <location>
        <begin position="542"/>
        <end position="562"/>
    </location>
</feature>
<dbReference type="Gene3D" id="1.20.1640.10">
    <property type="entry name" value="Multidrug efflux transporter AcrB transmembrane domain"/>
    <property type="match status" value="2"/>
</dbReference>
<evidence type="ECO:0000256" key="2">
    <source>
        <dbReference type="ARBA" id="ARBA00010942"/>
    </source>
</evidence>
<feature type="transmembrane region" description="Helical" evidence="9">
    <location>
        <begin position="971"/>
        <end position="990"/>
    </location>
</feature>
<dbReference type="InterPro" id="IPR001036">
    <property type="entry name" value="Acrflvin-R"/>
</dbReference>
<dbReference type="NCBIfam" id="TIGR00915">
    <property type="entry name" value="2A0602"/>
    <property type="match status" value="1"/>
</dbReference>
<dbReference type="PANTHER" id="PTHR32063:SF9">
    <property type="entry name" value="SIMILAR TO MULTIDRUG RESISTANCE PROTEIN MEXB"/>
    <property type="match status" value="1"/>
</dbReference>
<accession>A0A4Q0NY88</accession>
<comment type="subcellular location">
    <subcellularLocation>
        <location evidence="1">Cell inner membrane</location>
        <topology evidence="1">Multi-pass membrane protein</topology>
    </subcellularLocation>
</comment>
<dbReference type="EMBL" id="QOVI01000002">
    <property type="protein sequence ID" value="RXG16918.1"/>
    <property type="molecule type" value="Genomic_DNA"/>
</dbReference>
<dbReference type="SUPFAM" id="SSF82693">
    <property type="entry name" value="Multidrug efflux transporter AcrB pore domain, PN1, PN2, PC1 and PC2 subdomains"/>
    <property type="match status" value="4"/>
</dbReference>
<dbReference type="GO" id="GO:0009636">
    <property type="term" value="P:response to toxic substance"/>
    <property type="evidence" value="ECO:0007669"/>
    <property type="project" value="UniProtKB-ARBA"/>
</dbReference>
<feature type="transmembrane region" description="Helical" evidence="9">
    <location>
        <begin position="393"/>
        <end position="417"/>
    </location>
</feature>
<feature type="transmembrane region" description="Helical" evidence="9">
    <location>
        <begin position="1002"/>
        <end position="1028"/>
    </location>
</feature>
<evidence type="ECO:0000256" key="5">
    <source>
        <dbReference type="ARBA" id="ARBA00022519"/>
    </source>
</evidence>
<feature type="transmembrane region" description="Helical" evidence="9">
    <location>
        <begin position="925"/>
        <end position="950"/>
    </location>
</feature>
<keyword evidence="8 9" id="KW-0472">Membrane</keyword>
<dbReference type="InterPro" id="IPR004764">
    <property type="entry name" value="MdtF-like"/>
</dbReference>
<dbReference type="SUPFAM" id="SSF82714">
    <property type="entry name" value="Multidrug efflux transporter AcrB TolC docking domain, DN and DC subdomains"/>
    <property type="match status" value="2"/>
</dbReference>
<keyword evidence="11" id="KW-1185">Reference proteome</keyword>